<dbReference type="PROSITE" id="PS00463">
    <property type="entry name" value="ZN2_CY6_FUNGAL_1"/>
    <property type="match status" value="1"/>
</dbReference>
<dbReference type="EMBL" id="JAUEPP010000002">
    <property type="protein sequence ID" value="KAK3350636.1"/>
    <property type="molecule type" value="Genomic_DNA"/>
</dbReference>
<feature type="compositionally biased region" description="Basic and acidic residues" evidence="2">
    <location>
        <begin position="741"/>
        <end position="757"/>
    </location>
</feature>
<feature type="region of interest" description="Disordered" evidence="2">
    <location>
        <begin position="1"/>
        <end position="20"/>
    </location>
</feature>
<feature type="region of interest" description="Disordered" evidence="2">
    <location>
        <begin position="89"/>
        <end position="109"/>
    </location>
</feature>
<evidence type="ECO:0000256" key="2">
    <source>
        <dbReference type="SAM" id="MobiDB-lite"/>
    </source>
</evidence>
<dbReference type="SMART" id="SM00066">
    <property type="entry name" value="GAL4"/>
    <property type="match status" value="1"/>
</dbReference>
<feature type="domain" description="Zn(2)-C6 fungal-type" evidence="3">
    <location>
        <begin position="21"/>
        <end position="52"/>
    </location>
</feature>
<evidence type="ECO:0000259" key="3">
    <source>
        <dbReference type="PROSITE" id="PS50048"/>
    </source>
</evidence>
<name>A0AAE0MU65_9PEZI</name>
<dbReference type="InterPro" id="IPR001138">
    <property type="entry name" value="Zn2Cys6_DnaBD"/>
</dbReference>
<feature type="compositionally biased region" description="Low complexity" evidence="2">
    <location>
        <begin position="729"/>
        <end position="739"/>
    </location>
</feature>
<keyword evidence="1" id="KW-0539">Nucleus</keyword>
<feature type="region of interest" description="Disordered" evidence="2">
    <location>
        <begin position="720"/>
        <end position="772"/>
    </location>
</feature>
<dbReference type="Proteomes" id="UP001278500">
    <property type="component" value="Unassembled WGS sequence"/>
</dbReference>
<keyword evidence="5" id="KW-1185">Reference proteome</keyword>
<reference evidence="4" key="1">
    <citation type="journal article" date="2023" name="Mol. Phylogenet. Evol.">
        <title>Genome-scale phylogeny and comparative genomics of the fungal order Sordariales.</title>
        <authorList>
            <person name="Hensen N."/>
            <person name="Bonometti L."/>
            <person name="Westerberg I."/>
            <person name="Brannstrom I.O."/>
            <person name="Guillou S."/>
            <person name="Cros-Aarteil S."/>
            <person name="Calhoun S."/>
            <person name="Haridas S."/>
            <person name="Kuo A."/>
            <person name="Mondo S."/>
            <person name="Pangilinan J."/>
            <person name="Riley R."/>
            <person name="LaButti K."/>
            <person name="Andreopoulos B."/>
            <person name="Lipzen A."/>
            <person name="Chen C."/>
            <person name="Yan M."/>
            <person name="Daum C."/>
            <person name="Ng V."/>
            <person name="Clum A."/>
            <person name="Steindorff A."/>
            <person name="Ohm R.A."/>
            <person name="Martin F."/>
            <person name="Silar P."/>
            <person name="Natvig D.O."/>
            <person name="Lalanne C."/>
            <person name="Gautier V."/>
            <person name="Ament-Velasquez S.L."/>
            <person name="Kruys A."/>
            <person name="Hutchinson M.I."/>
            <person name="Powell A.J."/>
            <person name="Barry K."/>
            <person name="Miller A.N."/>
            <person name="Grigoriev I.V."/>
            <person name="Debuchy R."/>
            <person name="Gladieux P."/>
            <person name="Hiltunen Thoren M."/>
            <person name="Johannesson H."/>
        </authorList>
    </citation>
    <scope>NUCLEOTIDE SEQUENCE</scope>
    <source>
        <strain evidence="4">CBS 560.94</strain>
    </source>
</reference>
<dbReference type="Gene3D" id="4.10.240.10">
    <property type="entry name" value="Zn(2)-C6 fungal-type DNA-binding domain"/>
    <property type="match status" value="1"/>
</dbReference>
<comment type="caution">
    <text evidence="4">The sequence shown here is derived from an EMBL/GenBank/DDBJ whole genome shotgun (WGS) entry which is preliminary data.</text>
</comment>
<feature type="compositionally biased region" description="Low complexity" evidence="2">
    <location>
        <begin position="514"/>
        <end position="525"/>
    </location>
</feature>
<reference evidence="4" key="2">
    <citation type="submission" date="2023-06" db="EMBL/GenBank/DDBJ databases">
        <authorList>
            <consortium name="Lawrence Berkeley National Laboratory"/>
            <person name="Haridas S."/>
            <person name="Hensen N."/>
            <person name="Bonometti L."/>
            <person name="Westerberg I."/>
            <person name="Brannstrom I.O."/>
            <person name="Guillou S."/>
            <person name="Cros-Aarteil S."/>
            <person name="Calhoun S."/>
            <person name="Kuo A."/>
            <person name="Mondo S."/>
            <person name="Pangilinan J."/>
            <person name="Riley R."/>
            <person name="Labutti K."/>
            <person name="Andreopoulos B."/>
            <person name="Lipzen A."/>
            <person name="Chen C."/>
            <person name="Yanf M."/>
            <person name="Daum C."/>
            <person name="Ng V."/>
            <person name="Clum A."/>
            <person name="Steindorff A."/>
            <person name="Ohm R."/>
            <person name="Martin F."/>
            <person name="Silar P."/>
            <person name="Natvig D."/>
            <person name="Lalanne C."/>
            <person name="Gautier V."/>
            <person name="Ament-Velasquez S.L."/>
            <person name="Kruys A."/>
            <person name="Hutchinson M.I."/>
            <person name="Powell A.J."/>
            <person name="Barry K."/>
            <person name="Miller A.N."/>
            <person name="Grigoriev I.V."/>
            <person name="Debuchy R."/>
            <person name="Gladieux P."/>
            <person name="Thoren M.H."/>
            <person name="Johannesson H."/>
        </authorList>
    </citation>
    <scope>NUCLEOTIDE SEQUENCE</scope>
    <source>
        <strain evidence="4">CBS 560.94</strain>
    </source>
</reference>
<dbReference type="PANTHER" id="PTHR37540:SF9">
    <property type="entry name" value="ZN(2)-C6 FUNGAL-TYPE DOMAIN-CONTAINING PROTEIN"/>
    <property type="match status" value="1"/>
</dbReference>
<dbReference type="GO" id="GO:0000981">
    <property type="term" value="F:DNA-binding transcription factor activity, RNA polymerase II-specific"/>
    <property type="evidence" value="ECO:0007669"/>
    <property type="project" value="InterPro"/>
</dbReference>
<dbReference type="RefSeq" id="XP_062683931.1">
    <property type="nucleotide sequence ID" value="XM_062826236.1"/>
</dbReference>
<dbReference type="GO" id="GO:0008270">
    <property type="term" value="F:zinc ion binding"/>
    <property type="evidence" value="ECO:0007669"/>
    <property type="project" value="InterPro"/>
</dbReference>
<dbReference type="Pfam" id="PF00172">
    <property type="entry name" value="Zn_clus"/>
    <property type="match status" value="1"/>
</dbReference>
<dbReference type="PANTHER" id="PTHR37540">
    <property type="entry name" value="TRANSCRIPTION FACTOR (ACR-2), PUTATIVE-RELATED-RELATED"/>
    <property type="match status" value="1"/>
</dbReference>
<evidence type="ECO:0000256" key="1">
    <source>
        <dbReference type="ARBA" id="ARBA00023242"/>
    </source>
</evidence>
<dbReference type="SUPFAM" id="SSF57701">
    <property type="entry name" value="Zn2/Cys6 DNA-binding domain"/>
    <property type="match status" value="1"/>
</dbReference>
<accession>A0AAE0MU65</accession>
<dbReference type="GeneID" id="87863390"/>
<sequence length="772" mass="83731">MSEATRPPVGRSSRAERTTTSCGECRRRKQKCNQGQPCSNCARRFPQPLCEYKPSSRRPSVTPISHQSAFAISVLPSSGRYGGQYEIEGTRHPLLPPRQTSSSWAASTGGETGAVTVRWSGIDIGTQLPVSTMMPQPHVFSRTQGGLFPGEFGCNEGCTLHTDLYHDAANLLRAYHTIPARFLSGNWSRETPPGRIDPGGLQASGVAPWPGISPNQGHGHIPPAPGQSIQDNDLLNMCTLSASLGKEYGFAYTSLTLPINAVVNLIGNMKASIDSNPDATNPYIQHYIPFCLRSPLLTRVAICTAAGWLHVAGIIDTTVAMAHKGQAIALLNDHIKSSLVAGDEGIAGVVQLIINEWYWGEKQSLHAHMGGLCEMIKLRGGFRTLGLNGLISKLAITSDVGIALCFEIPPSLRGGHEFDFQDSTQPPLQLALNTPLISTISSGSLPHFASCHEEFHIHPTTASILDDLRFLVCTVLGLPEDASSMELQKLHHTSAWTHDQMLRLPPDGPITRRPSPGSANAPSPAVNTALESQTRGGVEGNSGLTAAASPTTQITQQFSAYGLGVQQQATGPSSGVRAGEMPKRREGSLGEDLAMQASAEAPDYVYQAIRISAILYTRAIMTRRPFSEVVSMEDFLELWTTAWRVPLATWRSLLGVFNWMLLPLISSVKNTGHDLWVKSMMNTTLLQMGMGHWEIARRTMDAAMRLQRWLKGDSVNLNENIGSSNMEPGSGRSRSGSARNEFGKEFDERRGSDDKSKTMKLAKGKGKETEPK</sequence>
<dbReference type="CDD" id="cd00067">
    <property type="entry name" value="GAL4"/>
    <property type="match status" value="1"/>
</dbReference>
<feature type="region of interest" description="Disordered" evidence="2">
    <location>
        <begin position="500"/>
        <end position="545"/>
    </location>
</feature>
<dbReference type="PROSITE" id="PS50048">
    <property type="entry name" value="ZN2_CY6_FUNGAL_2"/>
    <property type="match status" value="1"/>
</dbReference>
<dbReference type="InterPro" id="IPR036864">
    <property type="entry name" value="Zn2-C6_fun-type_DNA-bd_sf"/>
</dbReference>
<feature type="region of interest" description="Disordered" evidence="2">
    <location>
        <begin position="569"/>
        <end position="588"/>
    </location>
</feature>
<evidence type="ECO:0000313" key="4">
    <source>
        <dbReference type="EMBL" id="KAK3350636.1"/>
    </source>
</evidence>
<proteinExistence type="predicted"/>
<organism evidence="4 5">
    <name type="scientific">Neurospora tetraspora</name>
    <dbReference type="NCBI Taxonomy" id="94610"/>
    <lineage>
        <taxon>Eukaryota</taxon>
        <taxon>Fungi</taxon>
        <taxon>Dikarya</taxon>
        <taxon>Ascomycota</taxon>
        <taxon>Pezizomycotina</taxon>
        <taxon>Sordariomycetes</taxon>
        <taxon>Sordariomycetidae</taxon>
        <taxon>Sordariales</taxon>
        <taxon>Sordariaceae</taxon>
        <taxon>Neurospora</taxon>
    </lineage>
</organism>
<gene>
    <name evidence="4" type="ORF">B0H65DRAFT_455386</name>
</gene>
<dbReference type="Pfam" id="PF11951">
    <property type="entry name" value="Fungal_trans_2"/>
    <property type="match status" value="1"/>
</dbReference>
<feature type="region of interest" description="Disordered" evidence="2">
    <location>
        <begin position="197"/>
        <end position="226"/>
    </location>
</feature>
<evidence type="ECO:0000313" key="5">
    <source>
        <dbReference type="Proteomes" id="UP001278500"/>
    </source>
</evidence>
<dbReference type="InterPro" id="IPR021858">
    <property type="entry name" value="Fun_TF"/>
</dbReference>
<protein>
    <recommendedName>
        <fullName evidence="3">Zn(2)-C6 fungal-type domain-containing protein</fullName>
    </recommendedName>
</protein>
<dbReference type="AlphaFoldDB" id="A0AAE0MU65"/>